<dbReference type="EMBL" id="SRPY01000231">
    <property type="protein sequence ID" value="KAG5926842.1"/>
    <property type="molecule type" value="Genomic_DNA"/>
</dbReference>
<dbReference type="GO" id="GO:0006364">
    <property type="term" value="P:rRNA processing"/>
    <property type="evidence" value="ECO:0007669"/>
    <property type="project" value="UniProtKB-KW"/>
</dbReference>
<dbReference type="SUPFAM" id="SSF53335">
    <property type="entry name" value="S-adenosyl-L-methionine-dependent methyltransferases"/>
    <property type="match status" value="1"/>
</dbReference>
<evidence type="ECO:0000256" key="4">
    <source>
        <dbReference type="ARBA" id="ARBA00022691"/>
    </source>
</evidence>
<comment type="subcellular location">
    <subcellularLocation>
        <location evidence="1">Mitochondrion</location>
    </subcellularLocation>
</comment>
<dbReference type="EC" id="2.1.1.-" evidence="7"/>
<evidence type="ECO:0000256" key="1">
    <source>
        <dbReference type="ARBA" id="ARBA00004173"/>
    </source>
</evidence>
<dbReference type="InterPro" id="IPR023165">
    <property type="entry name" value="rRNA_Ade_diMease-like_C"/>
</dbReference>
<dbReference type="InterPro" id="IPR001737">
    <property type="entry name" value="KsgA/Erm"/>
</dbReference>
<comment type="function">
    <text evidence="6">Mitochondrial transcription factor that confers selective promoter recognition on the core subunit of the yeast mitochondrial RNA polymerase. Interacts with DNA in a non-specific manner.</text>
</comment>
<dbReference type="PANTHER" id="PTHR11727">
    <property type="entry name" value="DIMETHYLADENOSINE TRANSFERASE"/>
    <property type="match status" value="1"/>
</dbReference>
<dbReference type="OrthoDB" id="16079at2759"/>
<reference evidence="8" key="1">
    <citation type="journal article" date="2020" name="bioRxiv">
        <title>Whole genome comparisons of ergot fungi reveals the divergence and evolution of species within the genus Claviceps are the result of varying mechanisms driving genome evolution and host range expansion.</title>
        <authorList>
            <person name="Wyka S.A."/>
            <person name="Mondo S.J."/>
            <person name="Liu M."/>
            <person name="Dettman J."/>
            <person name="Nalam V."/>
            <person name="Broders K.D."/>
        </authorList>
    </citation>
    <scope>NUCLEOTIDE SEQUENCE</scope>
    <source>
        <strain evidence="8">CCC 489</strain>
    </source>
</reference>
<protein>
    <recommendedName>
        <fullName evidence="7">rRNA adenine N(6)-methyltransferase</fullName>
        <ecNumber evidence="7">2.1.1.-</ecNumber>
    </recommendedName>
</protein>
<evidence type="ECO:0000256" key="6">
    <source>
        <dbReference type="ARBA" id="ARBA00024915"/>
    </source>
</evidence>
<sequence>MQSKATRVLARLQHGLQGTARVATGPVGLDTRGKTTVAKAKSSSMFAMTNDVAQKLHKTGSWNRAPSRKKSNGEVRAIEPRRVNIVSEDLCDDILTYMGPSLDRHRGCDLIDLNPGAGVWSRKLHDRIEPRKHVMMDVDAELYSPFLGELLAKKNVELVPQSGLVWKNLLDMIDAHLVDQHKVSVPADATPVRNDTLLVTANLSTYPKKTFLGFESMSVMLLYQFMASIRTSTLFQRYGLVRMLIWTNDEDKRRLLPRSLNRRKKSAFEAELSCEWIHEVAGLDAEVQDRCSLRDEWVNVESACQTLQRMKAAGLEMPRGRESQTYRRTLSEPELMGQKLAGVRPPTLDRPFRHEIEELQQEQEQEQEQEPAAPSEAMKRLVILRRREKLVEKDSLLYLDLLQERDEIIRLALAPRSAVQFRKADAAWNARIENLKKNTRNEFNGIRDGYHLFRQSTTGLLWDRRAYEPLSVRPDDFYPNAPSTLLDIQPKAMHPLFRQHGPDTSRSGDMSEVMLRFWFHHTLLSVPKAMEGLWSGFGDLIGSCPSVRDVSRGGVPMTGPGALTVRAMNEAQWVDILQAWMDWPFRPRYTQMLGRLVEDAESDLVEDEDTKSGATGLA</sequence>
<keyword evidence="5" id="KW-0694">RNA-binding</keyword>
<evidence type="ECO:0000313" key="9">
    <source>
        <dbReference type="Proteomes" id="UP000811619"/>
    </source>
</evidence>
<dbReference type="AlphaFoldDB" id="A0A8K0JDM2"/>
<evidence type="ECO:0000256" key="5">
    <source>
        <dbReference type="ARBA" id="ARBA00022884"/>
    </source>
</evidence>
<dbReference type="GO" id="GO:0008168">
    <property type="term" value="F:methyltransferase activity"/>
    <property type="evidence" value="ECO:0007669"/>
    <property type="project" value="UniProtKB-KW"/>
</dbReference>
<name>A0A8K0JDM2_9HYPO</name>
<dbReference type="GO" id="GO:0032259">
    <property type="term" value="P:methylation"/>
    <property type="evidence" value="ECO:0007669"/>
    <property type="project" value="UniProtKB-KW"/>
</dbReference>
<dbReference type="GO" id="GO:0034246">
    <property type="term" value="F:mitochondrial transcription factor activity"/>
    <property type="evidence" value="ECO:0007669"/>
    <property type="project" value="TreeGrafter"/>
</dbReference>
<evidence type="ECO:0000256" key="3">
    <source>
        <dbReference type="ARBA" id="ARBA00022679"/>
    </source>
</evidence>
<evidence type="ECO:0000256" key="2">
    <source>
        <dbReference type="ARBA" id="ARBA00022603"/>
    </source>
</evidence>
<dbReference type="GO" id="GO:0005759">
    <property type="term" value="C:mitochondrial matrix"/>
    <property type="evidence" value="ECO:0007669"/>
    <property type="project" value="TreeGrafter"/>
</dbReference>
<keyword evidence="3 7" id="KW-0808">Transferase</keyword>
<dbReference type="Gene3D" id="3.40.50.150">
    <property type="entry name" value="Vaccinia Virus protein VP39"/>
    <property type="match status" value="1"/>
</dbReference>
<dbReference type="GO" id="GO:0006391">
    <property type="term" value="P:transcription initiation at mitochondrial promoter"/>
    <property type="evidence" value="ECO:0007669"/>
    <property type="project" value="TreeGrafter"/>
</dbReference>
<keyword evidence="2 7" id="KW-0489">Methyltransferase</keyword>
<dbReference type="Proteomes" id="UP000811619">
    <property type="component" value="Unassembled WGS sequence"/>
</dbReference>
<comment type="caution">
    <text evidence="8">The sequence shown here is derived from an EMBL/GenBank/DDBJ whole genome shotgun (WGS) entry which is preliminary data.</text>
</comment>
<dbReference type="Gene3D" id="1.10.8.100">
    <property type="entry name" value="Ribosomal RNA adenine dimethylase-like, domain 2"/>
    <property type="match status" value="1"/>
</dbReference>
<keyword evidence="9" id="KW-1185">Reference proteome</keyword>
<evidence type="ECO:0000313" key="8">
    <source>
        <dbReference type="EMBL" id="KAG5926842.1"/>
    </source>
</evidence>
<keyword evidence="7" id="KW-0698">rRNA processing</keyword>
<dbReference type="Pfam" id="PF00398">
    <property type="entry name" value="RrnaAD"/>
    <property type="match status" value="1"/>
</dbReference>
<evidence type="ECO:0000256" key="7">
    <source>
        <dbReference type="RuleBase" id="RU362106"/>
    </source>
</evidence>
<dbReference type="GO" id="GO:0034245">
    <property type="term" value="C:mitochondrial DNA-directed RNA polymerase complex"/>
    <property type="evidence" value="ECO:0007669"/>
    <property type="project" value="TreeGrafter"/>
</dbReference>
<dbReference type="GO" id="GO:0003723">
    <property type="term" value="F:RNA binding"/>
    <property type="evidence" value="ECO:0007669"/>
    <property type="project" value="UniProtKB-KW"/>
</dbReference>
<keyword evidence="4 7" id="KW-0949">S-adenosyl-L-methionine</keyword>
<gene>
    <name evidence="8" type="ORF">E4U42_002920</name>
</gene>
<accession>A0A8K0JDM2</accession>
<proteinExistence type="inferred from homology"/>
<dbReference type="InterPro" id="IPR029063">
    <property type="entry name" value="SAM-dependent_MTases_sf"/>
</dbReference>
<comment type="similarity">
    <text evidence="7">Belongs to the class I-like SAM-binding methyltransferase superfamily. rRNA adenine N(6)-methyltransferase family.</text>
</comment>
<organism evidence="8 9">
    <name type="scientific">Claviceps africana</name>
    <dbReference type="NCBI Taxonomy" id="83212"/>
    <lineage>
        <taxon>Eukaryota</taxon>
        <taxon>Fungi</taxon>
        <taxon>Dikarya</taxon>
        <taxon>Ascomycota</taxon>
        <taxon>Pezizomycotina</taxon>
        <taxon>Sordariomycetes</taxon>
        <taxon>Hypocreomycetidae</taxon>
        <taxon>Hypocreales</taxon>
        <taxon>Clavicipitaceae</taxon>
        <taxon>Claviceps</taxon>
    </lineage>
</organism>
<dbReference type="PANTHER" id="PTHR11727:SF17">
    <property type="entry name" value="DIMETHYLADENOSINE TRANSFERASE 1, MITOCHONDRIAL"/>
    <property type="match status" value="1"/>
</dbReference>